<keyword evidence="2" id="KW-0472">Membrane</keyword>
<keyword evidence="2" id="KW-1133">Transmembrane helix</keyword>
<dbReference type="EMBL" id="AZCZ01000008">
    <property type="protein sequence ID" value="KRK37868.1"/>
    <property type="molecule type" value="Genomic_DNA"/>
</dbReference>
<proteinExistence type="predicted"/>
<comment type="caution">
    <text evidence="3">The sequence shown here is derived from an EMBL/GenBank/DDBJ whole genome shotgun (WGS) entry which is preliminary data.</text>
</comment>
<reference evidence="3 4" key="1">
    <citation type="journal article" date="2015" name="Genome Announc.">
        <title>Expanding the biotechnology potential of lactobacilli through comparative genomics of 213 strains and associated genera.</title>
        <authorList>
            <person name="Sun Z."/>
            <person name="Harris H.M."/>
            <person name="McCann A."/>
            <person name="Guo C."/>
            <person name="Argimon S."/>
            <person name="Zhang W."/>
            <person name="Yang X."/>
            <person name="Jeffery I.B."/>
            <person name="Cooney J.C."/>
            <person name="Kagawa T.F."/>
            <person name="Liu W."/>
            <person name="Song Y."/>
            <person name="Salvetti E."/>
            <person name="Wrobel A."/>
            <person name="Rasinkangas P."/>
            <person name="Parkhill J."/>
            <person name="Rea M.C."/>
            <person name="O'Sullivan O."/>
            <person name="Ritari J."/>
            <person name="Douillard F.P."/>
            <person name="Paul Ross R."/>
            <person name="Yang R."/>
            <person name="Briner A.E."/>
            <person name="Felis G.E."/>
            <person name="de Vos W.M."/>
            <person name="Barrangou R."/>
            <person name="Klaenhammer T.R."/>
            <person name="Caufield P.W."/>
            <person name="Cui Y."/>
            <person name="Zhang H."/>
            <person name="O'Toole P.W."/>
        </authorList>
    </citation>
    <scope>NUCLEOTIDE SEQUENCE [LARGE SCALE GENOMIC DNA]</scope>
    <source>
        <strain evidence="3 4">ATCC 53295</strain>
    </source>
</reference>
<dbReference type="OrthoDB" id="2249706at2"/>
<sequence>MHNDWQENDDQPRTRADYRREQEQAEKDFQERDRKRVQVEKDYARRHGNPKGNEPTNEPPIDQRVSPVEMKQKRLGHRLNWAIFWLAAMIIIVYLILFFMH</sequence>
<dbReference type="AlphaFoldDB" id="A0A0R1GU72"/>
<dbReference type="GeneID" id="97414555"/>
<keyword evidence="4" id="KW-1185">Reference proteome</keyword>
<evidence type="ECO:0000313" key="3">
    <source>
        <dbReference type="EMBL" id="KRK37868.1"/>
    </source>
</evidence>
<dbReference type="Proteomes" id="UP000051176">
    <property type="component" value="Unassembled WGS sequence"/>
</dbReference>
<evidence type="ECO:0000313" key="4">
    <source>
        <dbReference type="Proteomes" id="UP000051176"/>
    </source>
</evidence>
<accession>A0A0R1GU72</accession>
<evidence type="ECO:0000256" key="1">
    <source>
        <dbReference type="SAM" id="MobiDB-lite"/>
    </source>
</evidence>
<protein>
    <submittedName>
        <fullName evidence="3">Uncharacterized protein</fullName>
    </submittedName>
</protein>
<name>A0A0R1GU72_9LACO</name>
<organism evidence="3 4">
    <name type="scientific">Levilactobacillus parabrevis ATCC 53295</name>
    <dbReference type="NCBI Taxonomy" id="1267003"/>
    <lineage>
        <taxon>Bacteria</taxon>
        <taxon>Bacillati</taxon>
        <taxon>Bacillota</taxon>
        <taxon>Bacilli</taxon>
        <taxon>Lactobacillales</taxon>
        <taxon>Lactobacillaceae</taxon>
        <taxon>Levilactobacillus</taxon>
    </lineage>
</organism>
<feature type="region of interest" description="Disordered" evidence="1">
    <location>
        <begin position="1"/>
        <end position="65"/>
    </location>
</feature>
<dbReference type="PATRIC" id="fig|1267003.4.peg.2322"/>
<dbReference type="eggNOG" id="ENOG5030V09">
    <property type="taxonomic scope" value="Bacteria"/>
</dbReference>
<dbReference type="RefSeq" id="WP_020088801.1">
    <property type="nucleotide sequence ID" value="NZ_AZCZ01000008.1"/>
</dbReference>
<evidence type="ECO:0000256" key="2">
    <source>
        <dbReference type="SAM" id="Phobius"/>
    </source>
</evidence>
<feature type="transmembrane region" description="Helical" evidence="2">
    <location>
        <begin position="79"/>
        <end position="100"/>
    </location>
</feature>
<dbReference type="STRING" id="357278.IV61_GL000180"/>
<gene>
    <name evidence="3" type="ORF">FD07_GL002206</name>
</gene>
<keyword evidence="2" id="KW-0812">Transmembrane</keyword>
<feature type="compositionally biased region" description="Basic and acidic residues" evidence="1">
    <location>
        <begin position="1"/>
        <end position="45"/>
    </location>
</feature>